<comment type="similarity">
    <text evidence="7 10">Belongs to the fluoride channel Fluc/FEX (TC 1.A.43) family.</text>
</comment>
<dbReference type="EMBL" id="JBJVNE010000427">
    <property type="protein sequence ID" value="MFM9653817.1"/>
    <property type="molecule type" value="Genomic_DNA"/>
</dbReference>
<keyword evidence="5" id="KW-0472">Membrane</keyword>
<evidence type="ECO:0000313" key="11">
    <source>
        <dbReference type="EMBL" id="MFM9653817.1"/>
    </source>
</evidence>
<dbReference type="Proteomes" id="UP001631993">
    <property type="component" value="Unassembled WGS sequence"/>
</dbReference>
<evidence type="ECO:0000256" key="4">
    <source>
        <dbReference type="ARBA" id="ARBA00022989"/>
    </source>
</evidence>
<keyword evidence="3" id="KW-0812">Transmembrane</keyword>
<dbReference type="InterPro" id="IPR003691">
    <property type="entry name" value="FluC"/>
</dbReference>
<accession>A0ABW9J0Z7</accession>
<keyword evidence="6" id="KW-0407">Ion channel</keyword>
<dbReference type="RefSeq" id="WP_409098058.1">
    <property type="nucleotide sequence ID" value="NZ_JBJVNE010000427.1"/>
</dbReference>
<evidence type="ECO:0000256" key="6">
    <source>
        <dbReference type="ARBA" id="ARBA00023303"/>
    </source>
</evidence>
<evidence type="ECO:0000256" key="9">
    <source>
        <dbReference type="ARBA" id="ARBA00049940"/>
    </source>
</evidence>
<protein>
    <recommendedName>
        <fullName evidence="10">Fluoride-specific ion channel</fullName>
    </recommendedName>
</protein>
<comment type="function">
    <text evidence="9">Fluoride-specific ion channel. Important for reducing fluoride concentration in the cell, thus reducing its toxicity.</text>
</comment>
<sequence length="49" mass="5129">MTPLWIALGGALGSVARYWIGEAFALAFGPQFPWGTLFINVTGSCVIGA</sequence>
<keyword evidence="12" id="KW-1185">Reference proteome</keyword>
<evidence type="ECO:0000256" key="8">
    <source>
        <dbReference type="ARBA" id="ARBA00035585"/>
    </source>
</evidence>
<comment type="caution">
    <text evidence="11">The sequence shown here is derived from an EMBL/GenBank/DDBJ whole genome shotgun (WGS) entry which is preliminary data.</text>
</comment>
<reference evidence="11 12" key="1">
    <citation type="submission" date="2024-12" db="EMBL/GenBank/DDBJ databases">
        <title>Forecasting of Potato common scab and diversities of Pathogenic streptomyces spp. in china.</title>
        <authorList>
            <person name="Handique U."/>
            <person name="Wu J."/>
        </authorList>
    </citation>
    <scope>NUCLEOTIDE SEQUENCE [LARGE SCALE GENOMIC DNA]</scope>
    <source>
        <strain evidence="11 12">ZRIMU1585</strain>
    </source>
</reference>
<gene>
    <name evidence="11" type="ORF">ACKI1S_48465</name>
</gene>
<name>A0ABW9J0Z7_STRGJ</name>
<evidence type="ECO:0000256" key="7">
    <source>
        <dbReference type="ARBA" id="ARBA00035120"/>
    </source>
</evidence>
<evidence type="ECO:0000256" key="2">
    <source>
        <dbReference type="ARBA" id="ARBA00022475"/>
    </source>
</evidence>
<keyword evidence="2" id="KW-1003">Cell membrane</keyword>
<proteinExistence type="inferred from homology"/>
<dbReference type="Pfam" id="PF02537">
    <property type="entry name" value="CRCB"/>
    <property type="match status" value="1"/>
</dbReference>
<keyword evidence="6" id="KW-0813">Transport</keyword>
<evidence type="ECO:0000256" key="5">
    <source>
        <dbReference type="ARBA" id="ARBA00023136"/>
    </source>
</evidence>
<evidence type="ECO:0000256" key="10">
    <source>
        <dbReference type="RuleBase" id="RU004340"/>
    </source>
</evidence>
<keyword evidence="4" id="KW-1133">Transmembrane helix</keyword>
<feature type="non-terminal residue" evidence="11">
    <location>
        <position position="49"/>
    </location>
</feature>
<comment type="catalytic activity">
    <reaction evidence="8">
        <text>fluoride(in) = fluoride(out)</text>
        <dbReference type="Rhea" id="RHEA:76159"/>
        <dbReference type="ChEBI" id="CHEBI:17051"/>
    </reaction>
    <physiologicalReaction direction="left-to-right" evidence="8">
        <dbReference type="Rhea" id="RHEA:76160"/>
    </physiologicalReaction>
</comment>
<organism evidence="11 12">
    <name type="scientific">Streptomyces galilaeus</name>
    <dbReference type="NCBI Taxonomy" id="33899"/>
    <lineage>
        <taxon>Bacteria</taxon>
        <taxon>Bacillati</taxon>
        <taxon>Actinomycetota</taxon>
        <taxon>Actinomycetes</taxon>
        <taxon>Kitasatosporales</taxon>
        <taxon>Streptomycetaceae</taxon>
        <taxon>Streptomyces</taxon>
    </lineage>
</organism>
<evidence type="ECO:0000256" key="3">
    <source>
        <dbReference type="ARBA" id="ARBA00022692"/>
    </source>
</evidence>
<evidence type="ECO:0000256" key="1">
    <source>
        <dbReference type="ARBA" id="ARBA00004651"/>
    </source>
</evidence>
<comment type="subcellular location">
    <subcellularLocation>
        <location evidence="1">Cell membrane</location>
        <topology evidence="1">Multi-pass membrane protein</topology>
    </subcellularLocation>
</comment>
<evidence type="ECO:0000313" key="12">
    <source>
        <dbReference type="Proteomes" id="UP001631993"/>
    </source>
</evidence>
<keyword evidence="6" id="KW-0406">Ion transport</keyword>